<proteinExistence type="inferred from homology"/>
<dbReference type="SUPFAM" id="SSF56655">
    <property type="entry name" value="Carbohydrate phosphatase"/>
    <property type="match status" value="1"/>
</dbReference>
<dbReference type="InterPro" id="IPR000760">
    <property type="entry name" value="Inositol_monophosphatase-like"/>
</dbReference>
<dbReference type="PROSITE" id="PS00629">
    <property type="entry name" value="IMP_1"/>
    <property type="match status" value="1"/>
</dbReference>
<comment type="cofactor">
    <cofactor evidence="2 6 7">
        <name>Mg(2+)</name>
        <dbReference type="ChEBI" id="CHEBI:18420"/>
    </cofactor>
</comment>
<evidence type="ECO:0000256" key="1">
    <source>
        <dbReference type="ARBA" id="ARBA00001033"/>
    </source>
</evidence>
<feature type="binding site" evidence="6">
    <location>
        <position position="80"/>
    </location>
    <ligand>
        <name>Mg(2+)</name>
        <dbReference type="ChEBI" id="CHEBI:18420"/>
        <label>1</label>
        <note>catalytic</note>
    </ligand>
</feature>
<sequence>MIEVAIKAAKLAGEKLEYYFETILEHEEKDDKSLVTKADLDAEKIILELLKENFPTHKILSEETGEIGGGSDYTWLIDPLDGTLNFTRGLPNFATSIALVKGETPLLSVVYNPVTKSLYHAQSGEGAFWNDERIKVSDVKDPNKAIITLGRARDEQNKKKTLEILNKLYFKTHQRIIGSSTLELAWVAAGKTEGFISVGLKGWDVMGGLLLVEEAGGKITDYQGETLGEDKQYFIASNGKIHEELLDILRS</sequence>
<evidence type="ECO:0000256" key="2">
    <source>
        <dbReference type="ARBA" id="ARBA00001946"/>
    </source>
</evidence>
<keyword evidence="3 6" id="KW-0479">Metal-binding</keyword>
<dbReference type="GO" id="GO:0008934">
    <property type="term" value="F:inositol monophosphate 1-phosphatase activity"/>
    <property type="evidence" value="ECO:0007669"/>
    <property type="project" value="InterPro"/>
</dbReference>
<reference evidence="8 9" key="1">
    <citation type="journal article" date="2016" name="Nat. Commun.">
        <title>Thousands of microbial genomes shed light on interconnected biogeochemical processes in an aquifer system.</title>
        <authorList>
            <person name="Anantharaman K."/>
            <person name="Brown C.T."/>
            <person name="Hug L.A."/>
            <person name="Sharon I."/>
            <person name="Castelle C.J."/>
            <person name="Probst A.J."/>
            <person name="Thomas B.C."/>
            <person name="Singh A."/>
            <person name="Wilkins M.J."/>
            <person name="Karaoz U."/>
            <person name="Brodie E.L."/>
            <person name="Williams K.H."/>
            <person name="Hubbard S.S."/>
            <person name="Banfield J.F."/>
        </authorList>
    </citation>
    <scope>NUCLEOTIDE SEQUENCE [LARGE SCALE GENOMIC DNA]</scope>
</reference>
<feature type="binding site" evidence="6">
    <location>
        <position position="78"/>
    </location>
    <ligand>
        <name>Mg(2+)</name>
        <dbReference type="ChEBI" id="CHEBI:18420"/>
        <label>1</label>
        <note>catalytic</note>
    </ligand>
</feature>
<gene>
    <name evidence="8" type="ORF">A2Z11_04565</name>
</gene>
<keyword evidence="4 7" id="KW-0378">Hydrolase</keyword>
<comment type="catalytic activity">
    <reaction evidence="1 7">
        <text>a myo-inositol phosphate + H2O = myo-inositol + phosphate</text>
        <dbReference type="Rhea" id="RHEA:24056"/>
        <dbReference type="ChEBI" id="CHEBI:15377"/>
        <dbReference type="ChEBI" id="CHEBI:17268"/>
        <dbReference type="ChEBI" id="CHEBI:43474"/>
        <dbReference type="ChEBI" id="CHEBI:84139"/>
        <dbReference type="EC" id="3.1.3.25"/>
    </reaction>
</comment>
<dbReference type="GO" id="GO:0006020">
    <property type="term" value="P:inositol metabolic process"/>
    <property type="evidence" value="ECO:0007669"/>
    <property type="project" value="TreeGrafter"/>
</dbReference>
<evidence type="ECO:0000256" key="4">
    <source>
        <dbReference type="ARBA" id="ARBA00022801"/>
    </source>
</evidence>
<evidence type="ECO:0000313" key="9">
    <source>
        <dbReference type="Proteomes" id="UP000176389"/>
    </source>
</evidence>
<dbReference type="Gene3D" id="3.30.540.10">
    <property type="entry name" value="Fructose-1,6-Bisphosphatase, subunit A, domain 1"/>
    <property type="match status" value="1"/>
</dbReference>
<feature type="binding site" evidence="6">
    <location>
        <position position="204"/>
    </location>
    <ligand>
        <name>Mg(2+)</name>
        <dbReference type="ChEBI" id="CHEBI:18420"/>
        <label>1</label>
        <note>catalytic</note>
    </ligand>
</feature>
<dbReference type="STRING" id="1802596.A2Z11_04565"/>
<dbReference type="EMBL" id="MHCS01000055">
    <property type="protein sequence ID" value="OGY25090.1"/>
    <property type="molecule type" value="Genomic_DNA"/>
</dbReference>
<feature type="binding site" evidence="6">
    <location>
        <position position="62"/>
    </location>
    <ligand>
        <name>Mg(2+)</name>
        <dbReference type="ChEBI" id="CHEBI:18420"/>
        <label>1</label>
        <note>catalytic</note>
    </ligand>
</feature>
<evidence type="ECO:0000256" key="7">
    <source>
        <dbReference type="RuleBase" id="RU364068"/>
    </source>
</evidence>
<dbReference type="GO" id="GO:0046872">
    <property type="term" value="F:metal ion binding"/>
    <property type="evidence" value="ECO:0007669"/>
    <property type="project" value="UniProtKB-KW"/>
</dbReference>
<name>A0A1G1WC65_9BACT</name>
<evidence type="ECO:0000256" key="6">
    <source>
        <dbReference type="PIRSR" id="PIRSR600760-2"/>
    </source>
</evidence>
<dbReference type="EC" id="3.1.3.25" evidence="7"/>
<dbReference type="Gene3D" id="3.40.190.80">
    <property type="match status" value="1"/>
</dbReference>
<keyword evidence="5 6" id="KW-0460">Magnesium</keyword>
<protein>
    <recommendedName>
        <fullName evidence="7">Inositol-1-monophosphatase</fullName>
        <ecNumber evidence="7">3.1.3.25</ecNumber>
    </recommendedName>
</protein>
<feature type="binding site" evidence="6">
    <location>
        <position position="81"/>
    </location>
    <ligand>
        <name>Mg(2+)</name>
        <dbReference type="ChEBI" id="CHEBI:18420"/>
        <label>1</label>
        <note>catalytic</note>
    </ligand>
</feature>
<dbReference type="CDD" id="cd01639">
    <property type="entry name" value="IMPase"/>
    <property type="match status" value="1"/>
</dbReference>
<dbReference type="FunFam" id="3.30.540.10:FF:000003">
    <property type="entry name" value="Inositol-1-monophosphatase"/>
    <property type="match status" value="1"/>
</dbReference>
<dbReference type="PRINTS" id="PR00377">
    <property type="entry name" value="IMPHPHTASES"/>
</dbReference>
<evidence type="ECO:0000256" key="5">
    <source>
        <dbReference type="ARBA" id="ARBA00022842"/>
    </source>
</evidence>
<dbReference type="Pfam" id="PF00459">
    <property type="entry name" value="Inositol_P"/>
    <property type="match status" value="1"/>
</dbReference>
<dbReference type="InterPro" id="IPR020583">
    <property type="entry name" value="Inositol_monoP_metal-BS"/>
</dbReference>
<comment type="similarity">
    <text evidence="7">Belongs to the inositol monophosphatase superfamily.</text>
</comment>
<dbReference type="PANTHER" id="PTHR20854:SF4">
    <property type="entry name" value="INOSITOL-1-MONOPHOSPHATASE-RELATED"/>
    <property type="match status" value="1"/>
</dbReference>
<organism evidence="8 9">
    <name type="scientific">Candidatus Woykebacteria bacterium RBG_16_43_9</name>
    <dbReference type="NCBI Taxonomy" id="1802596"/>
    <lineage>
        <taxon>Bacteria</taxon>
        <taxon>Candidatus Woykeibacteriota</taxon>
    </lineage>
</organism>
<accession>A0A1G1WC65</accession>
<dbReference type="AlphaFoldDB" id="A0A1G1WC65"/>
<dbReference type="InterPro" id="IPR033942">
    <property type="entry name" value="IMPase"/>
</dbReference>
<evidence type="ECO:0000256" key="3">
    <source>
        <dbReference type="ARBA" id="ARBA00022723"/>
    </source>
</evidence>
<dbReference type="Proteomes" id="UP000176389">
    <property type="component" value="Unassembled WGS sequence"/>
</dbReference>
<dbReference type="PANTHER" id="PTHR20854">
    <property type="entry name" value="INOSITOL MONOPHOSPHATASE"/>
    <property type="match status" value="1"/>
</dbReference>
<dbReference type="GO" id="GO:0007165">
    <property type="term" value="P:signal transduction"/>
    <property type="evidence" value="ECO:0007669"/>
    <property type="project" value="TreeGrafter"/>
</dbReference>
<evidence type="ECO:0000313" key="8">
    <source>
        <dbReference type="EMBL" id="OGY25090.1"/>
    </source>
</evidence>
<comment type="caution">
    <text evidence="8">The sequence shown here is derived from an EMBL/GenBank/DDBJ whole genome shotgun (WGS) entry which is preliminary data.</text>
</comment>